<feature type="transmembrane region" description="Helical" evidence="12">
    <location>
        <begin position="204"/>
        <end position="221"/>
    </location>
</feature>
<evidence type="ECO:0000256" key="4">
    <source>
        <dbReference type="ARBA" id="ARBA00022519"/>
    </source>
</evidence>
<evidence type="ECO:0000256" key="6">
    <source>
        <dbReference type="ARBA" id="ARBA00022692"/>
    </source>
</evidence>
<evidence type="ECO:0000256" key="9">
    <source>
        <dbReference type="ARBA" id="ARBA00035611"/>
    </source>
</evidence>
<evidence type="ECO:0000256" key="11">
    <source>
        <dbReference type="SAM" id="MobiDB-lite"/>
    </source>
</evidence>
<keyword evidence="5" id="KW-0762">Sugar transport</keyword>
<dbReference type="EMBL" id="JAIFZO010000002">
    <property type="protein sequence ID" value="MCX4231949.1"/>
    <property type="molecule type" value="Genomic_DNA"/>
</dbReference>
<proteinExistence type="predicted"/>
<keyword evidence="7 12" id="KW-1133">Transmembrane helix</keyword>
<organism evidence="13 14">
    <name type="scientific">Streptomyces ortus</name>
    <dbReference type="NCBI Taxonomy" id="2867268"/>
    <lineage>
        <taxon>Bacteria</taxon>
        <taxon>Bacillati</taxon>
        <taxon>Actinomycetota</taxon>
        <taxon>Actinomycetes</taxon>
        <taxon>Kitasatosporales</taxon>
        <taxon>Streptomycetaceae</taxon>
        <taxon>Streptomyces</taxon>
    </lineage>
</organism>
<accession>A0ABT3UZ15</accession>
<name>A0ABT3UZ15_9ACTN</name>
<evidence type="ECO:0000256" key="8">
    <source>
        <dbReference type="ARBA" id="ARBA00023136"/>
    </source>
</evidence>
<feature type="transmembrane region" description="Helical" evidence="12">
    <location>
        <begin position="331"/>
        <end position="350"/>
    </location>
</feature>
<feature type="transmembrane region" description="Helical" evidence="12">
    <location>
        <begin position="69"/>
        <end position="87"/>
    </location>
</feature>
<feature type="transmembrane region" description="Helical" evidence="12">
    <location>
        <begin position="285"/>
        <end position="303"/>
    </location>
</feature>
<protein>
    <recommendedName>
        <fullName evidence="10">Xylose transport system permease protein XylH</fullName>
    </recommendedName>
</protein>
<feature type="transmembrane region" description="Helical" evidence="12">
    <location>
        <begin position="242"/>
        <end position="265"/>
    </location>
</feature>
<keyword evidence="8 12" id="KW-0472">Membrane</keyword>
<evidence type="ECO:0000256" key="2">
    <source>
        <dbReference type="ARBA" id="ARBA00022448"/>
    </source>
</evidence>
<dbReference type="PANTHER" id="PTHR32196">
    <property type="entry name" value="ABC TRANSPORTER PERMEASE PROTEIN YPHD-RELATED-RELATED"/>
    <property type="match status" value="1"/>
</dbReference>
<dbReference type="Pfam" id="PF02653">
    <property type="entry name" value="BPD_transp_2"/>
    <property type="match status" value="1"/>
</dbReference>
<keyword evidence="14" id="KW-1185">Reference proteome</keyword>
<keyword evidence="4" id="KW-0997">Cell inner membrane</keyword>
<evidence type="ECO:0000313" key="13">
    <source>
        <dbReference type="EMBL" id="MCX4231949.1"/>
    </source>
</evidence>
<feature type="transmembrane region" description="Helical" evidence="12">
    <location>
        <begin position="148"/>
        <end position="169"/>
    </location>
</feature>
<dbReference type="InterPro" id="IPR001851">
    <property type="entry name" value="ABC_transp_permease"/>
</dbReference>
<evidence type="ECO:0000256" key="3">
    <source>
        <dbReference type="ARBA" id="ARBA00022475"/>
    </source>
</evidence>
<sequence>MTQATAPAASSSPPASPAAPKDGRTSERSLARRLAARPEIGALIAAIAVYIFFFAVASPFREASSLANVLYEASVMGIMALPVALLMIGGEFDLSAGVAVTTAALTASMWSFQLSMNVWTGVLVALVVSLAIGAFNGYMLVRTGLPSFLITLGSFLILQGANLAITKLFTGNVATDSISDMDGFDQAKKIFASEIGIGGVDVKITVFYWLILAAAATWLLLRTKFGNWIFATGGSQESARAVGVPVTFTKIALFMGVGAGAWFVGMHILFSFNTVQSGEGVGNEFLYIIAAVIGGCLLTGGYGSAIGAVIGAFIFGMVSQGIVYANWNPDWFKAFLGVMLLLAALVNLWVRRQATRR</sequence>
<keyword evidence="3" id="KW-1003">Cell membrane</keyword>
<comment type="subcellular location">
    <subcellularLocation>
        <location evidence="1">Cell membrane</location>
        <topology evidence="1">Multi-pass membrane protein</topology>
    </subcellularLocation>
</comment>
<comment type="caution">
    <text evidence="13">The sequence shown here is derived from an EMBL/GenBank/DDBJ whole genome shotgun (WGS) entry which is preliminary data.</text>
</comment>
<keyword evidence="6 12" id="KW-0812">Transmembrane</keyword>
<feature type="region of interest" description="Disordered" evidence="11">
    <location>
        <begin position="1"/>
        <end position="24"/>
    </location>
</feature>
<evidence type="ECO:0000256" key="5">
    <source>
        <dbReference type="ARBA" id="ARBA00022597"/>
    </source>
</evidence>
<dbReference type="RefSeq" id="WP_267025054.1">
    <property type="nucleotide sequence ID" value="NZ_JAIFZO010000002.1"/>
</dbReference>
<keyword evidence="2" id="KW-0813">Transport</keyword>
<feature type="transmembrane region" description="Helical" evidence="12">
    <location>
        <begin position="118"/>
        <end position="141"/>
    </location>
</feature>
<reference evidence="13" key="1">
    <citation type="journal article" date="2022" name="bioRxiv">
        <title>Discovery and biosynthetic assessment of Streptomyces ortus sp nov. isolated from a deep-sea sponge.</title>
        <authorList>
            <person name="Williams S.E."/>
        </authorList>
    </citation>
    <scope>NUCLEOTIDE SEQUENCE</scope>
    <source>
        <strain evidence="13">A15ISP2-DRY2</strain>
    </source>
</reference>
<dbReference type="PANTHER" id="PTHR32196:SF32">
    <property type="entry name" value="XYLOSE TRANSPORT SYSTEM PERMEASE PROTEIN XYLH"/>
    <property type="match status" value="1"/>
</dbReference>
<feature type="compositionally biased region" description="Low complexity" evidence="11">
    <location>
        <begin position="1"/>
        <end position="13"/>
    </location>
</feature>
<dbReference type="CDD" id="cd06579">
    <property type="entry name" value="TM_PBP1_transp_AraH_like"/>
    <property type="match status" value="1"/>
</dbReference>
<gene>
    <name evidence="13" type="ORF">K3769_03985</name>
</gene>
<evidence type="ECO:0000256" key="12">
    <source>
        <dbReference type="SAM" id="Phobius"/>
    </source>
</evidence>
<comment type="function">
    <text evidence="9">Part of the binding-protein-dependent transport system for D-xylose. Probably responsible for the translocation of the substrate across the membrane.</text>
</comment>
<evidence type="ECO:0000313" key="14">
    <source>
        <dbReference type="Proteomes" id="UP001165590"/>
    </source>
</evidence>
<evidence type="ECO:0000256" key="7">
    <source>
        <dbReference type="ARBA" id="ARBA00022989"/>
    </source>
</evidence>
<evidence type="ECO:0000256" key="1">
    <source>
        <dbReference type="ARBA" id="ARBA00004651"/>
    </source>
</evidence>
<evidence type="ECO:0000256" key="10">
    <source>
        <dbReference type="ARBA" id="ARBA00035686"/>
    </source>
</evidence>
<dbReference type="Proteomes" id="UP001165590">
    <property type="component" value="Unassembled WGS sequence"/>
</dbReference>
<feature type="transmembrane region" description="Helical" evidence="12">
    <location>
        <begin position="40"/>
        <end position="57"/>
    </location>
</feature>